<evidence type="ECO:0000313" key="1">
    <source>
        <dbReference type="EMBL" id="GAA3135908.1"/>
    </source>
</evidence>
<evidence type="ECO:0000313" key="2">
    <source>
        <dbReference type="Proteomes" id="UP001500893"/>
    </source>
</evidence>
<organism evidence="1 2">
    <name type="scientific">Streptomyces rameus</name>
    <dbReference type="NCBI Taxonomy" id="68261"/>
    <lineage>
        <taxon>Bacteria</taxon>
        <taxon>Bacillati</taxon>
        <taxon>Actinomycetota</taxon>
        <taxon>Actinomycetes</taxon>
        <taxon>Kitasatosporales</taxon>
        <taxon>Streptomycetaceae</taxon>
        <taxon>Streptomyces</taxon>
    </lineage>
</organism>
<dbReference type="Proteomes" id="UP001500893">
    <property type="component" value="Unassembled WGS sequence"/>
</dbReference>
<gene>
    <name evidence="1" type="ORF">GCM10010521_22490</name>
</gene>
<comment type="caution">
    <text evidence="1">The sequence shown here is derived from an EMBL/GenBank/DDBJ whole genome shotgun (WGS) entry which is preliminary data.</text>
</comment>
<dbReference type="RefSeq" id="WP_345049699.1">
    <property type="nucleotide sequence ID" value="NZ_BAAAVM010000026.1"/>
</dbReference>
<name>A0ABP6N4I1_9ACTN</name>
<protein>
    <submittedName>
        <fullName evidence="1">Uncharacterized protein</fullName>
    </submittedName>
</protein>
<reference evidence="2" key="1">
    <citation type="journal article" date="2019" name="Int. J. Syst. Evol. Microbiol.">
        <title>The Global Catalogue of Microorganisms (GCM) 10K type strain sequencing project: providing services to taxonomists for standard genome sequencing and annotation.</title>
        <authorList>
            <consortium name="The Broad Institute Genomics Platform"/>
            <consortium name="The Broad Institute Genome Sequencing Center for Infectious Disease"/>
            <person name="Wu L."/>
            <person name="Ma J."/>
        </authorList>
    </citation>
    <scope>NUCLEOTIDE SEQUENCE [LARGE SCALE GENOMIC DNA]</scope>
    <source>
        <strain evidence="2">JCM 11574</strain>
    </source>
</reference>
<dbReference type="EMBL" id="BAAAVM010000026">
    <property type="protein sequence ID" value="GAA3135908.1"/>
    <property type="molecule type" value="Genomic_DNA"/>
</dbReference>
<sequence>MLTAAAAVKLGLPERLEGYEQRRSLRLPEDHPVVKQVVKAKWRLTQRGFGRLSALVISGLSGGCRYRWSPHNCRPSPGALTKGHSPIDQHVAMGSPDQLLLKVTDELLHSHGVERLPDGPRFVRLVTHGYAASLID</sequence>
<proteinExistence type="predicted"/>
<accession>A0ABP6N4I1</accession>
<keyword evidence="2" id="KW-1185">Reference proteome</keyword>